<protein>
    <submittedName>
        <fullName evidence="1">Uncharacterized protein</fullName>
    </submittedName>
</protein>
<gene>
    <name evidence="1" type="ORF">O6H91_06G102200</name>
</gene>
<dbReference type="Proteomes" id="UP001162992">
    <property type="component" value="Chromosome 6"/>
</dbReference>
<evidence type="ECO:0000313" key="2">
    <source>
        <dbReference type="Proteomes" id="UP001162992"/>
    </source>
</evidence>
<accession>A0ACC2DGY9</accession>
<proteinExistence type="predicted"/>
<evidence type="ECO:0000313" key="1">
    <source>
        <dbReference type="EMBL" id="KAJ7553534.1"/>
    </source>
</evidence>
<dbReference type="EMBL" id="CM055097">
    <property type="protein sequence ID" value="KAJ7553534.1"/>
    <property type="molecule type" value="Genomic_DNA"/>
</dbReference>
<name>A0ACC2DGY9_DIPCM</name>
<comment type="caution">
    <text evidence="1">The sequence shown here is derived from an EMBL/GenBank/DDBJ whole genome shotgun (WGS) entry which is preliminary data.</text>
</comment>
<organism evidence="1 2">
    <name type="scientific">Diphasiastrum complanatum</name>
    <name type="common">Issler's clubmoss</name>
    <name type="synonym">Lycopodium complanatum</name>
    <dbReference type="NCBI Taxonomy" id="34168"/>
    <lineage>
        <taxon>Eukaryota</taxon>
        <taxon>Viridiplantae</taxon>
        <taxon>Streptophyta</taxon>
        <taxon>Embryophyta</taxon>
        <taxon>Tracheophyta</taxon>
        <taxon>Lycopodiopsida</taxon>
        <taxon>Lycopodiales</taxon>
        <taxon>Lycopodiaceae</taxon>
        <taxon>Lycopodioideae</taxon>
        <taxon>Diphasiastrum</taxon>
    </lineage>
</organism>
<reference evidence="2" key="1">
    <citation type="journal article" date="2024" name="Proc. Natl. Acad. Sci. U.S.A.">
        <title>Extraordinary preservation of gene collinearity over three hundred million years revealed in homosporous lycophytes.</title>
        <authorList>
            <person name="Li C."/>
            <person name="Wickell D."/>
            <person name="Kuo L.Y."/>
            <person name="Chen X."/>
            <person name="Nie B."/>
            <person name="Liao X."/>
            <person name="Peng D."/>
            <person name="Ji J."/>
            <person name="Jenkins J."/>
            <person name="Williams M."/>
            <person name="Shu S."/>
            <person name="Plott C."/>
            <person name="Barry K."/>
            <person name="Rajasekar S."/>
            <person name="Grimwood J."/>
            <person name="Han X."/>
            <person name="Sun S."/>
            <person name="Hou Z."/>
            <person name="He W."/>
            <person name="Dai G."/>
            <person name="Sun C."/>
            <person name="Schmutz J."/>
            <person name="Leebens-Mack J.H."/>
            <person name="Li F.W."/>
            <person name="Wang L."/>
        </authorList>
    </citation>
    <scope>NUCLEOTIDE SEQUENCE [LARGE SCALE GENOMIC DNA]</scope>
    <source>
        <strain evidence="2">cv. PW_Plant_1</strain>
    </source>
</reference>
<sequence>MGKMVHLAANILTKMRAASENAGIKGLSLVMKKLYGEPTYSINYHCCSRYPADMSRRAQVDCILDWHHTNLRRGAAGLIMNQVLAPSLGLQLNPNGSAEAESILKSSLMKLETIWLTGSNKFLGNARQPSIADLSLACELKQLQLLDEHAISTLLGPWAKVRSWLSAVENTTAPHFADVHLHLQYVSKRFKERRHQEKSEQRNITLPAAISAQNSKL</sequence>
<keyword evidence="2" id="KW-1185">Reference proteome</keyword>